<comment type="caution">
    <text evidence="2">The sequence shown here is derived from an EMBL/GenBank/DDBJ whole genome shotgun (WGS) entry which is preliminary data.</text>
</comment>
<evidence type="ECO:0000313" key="3">
    <source>
        <dbReference type="Proteomes" id="UP000761534"/>
    </source>
</evidence>
<dbReference type="Proteomes" id="UP000761534">
    <property type="component" value="Unassembled WGS sequence"/>
</dbReference>
<feature type="region of interest" description="Disordered" evidence="1">
    <location>
        <begin position="1"/>
        <end position="27"/>
    </location>
</feature>
<dbReference type="VEuPathDB" id="FungiDB:TRICI_004837"/>
<evidence type="ECO:0000313" key="2">
    <source>
        <dbReference type="EMBL" id="KAA8908086.1"/>
    </source>
</evidence>
<name>A0A642V0H1_9ASCO</name>
<organism evidence="2 3">
    <name type="scientific">Trichomonascus ciferrii</name>
    <dbReference type="NCBI Taxonomy" id="44093"/>
    <lineage>
        <taxon>Eukaryota</taxon>
        <taxon>Fungi</taxon>
        <taxon>Dikarya</taxon>
        <taxon>Ascomycota</taxon>
        <taxon>Saccharomycotina</taxon>
        <taxon>Dipodascomycetes</taxon>
        <taxon>Dipodascales</taxon>
        <taxon>Trichomonascaceae</taxon>
        <taxon>Trichomonascus</taxon>
        <taxon>Trichomonascus ciferrii complex</taxon>
    </lineage>
</organism>
<dbReference type="AlphaFoldDB" id="A0A642V0H1"/>
<dbReference type="EMBL" id="SWFS01000371">
    <property type="protein sequence ID" value="KAA8908086.1"/>
    <property type="molecule type" value="Genomic_DNA"/>
</dbReference>
<proteinExistence type="predicted"/>
<evidence type="ECO:0000256" key="1">
    <source>
        <dbReference type="SAM" id="MobiDB-lite"/>
    </source>
</evidence>
<sequence length="559" mass="64677">MVVKAEESMVESDTSLTPASELSDYEDEDEYRIFAEKEGLSAPRTVTGRISNMEALDYDAMGGLDVLATQLFTQTKVKEEKREKRRKEKEEQEKKAMKAAQHEVHEMFLPQLAGNEFCTPRSKRRRLNSDVELTGVKKDLAYMKMNVNKQKHDVYFYRTVGSGGNPYMGQVESSPMTYDWYEFIKTEDIRFWLFSGSVFANFKSEVYPSLSDACIKWLENEIIREDRGWLREKYCQAWLKTATLEADRCVSGRQDDQAAVCELVLTTMRRMFKLVGMEEKVAGNTMTMEPQDPRPFNDLVVKDPYLTFPMIGQIGSVINMLKDLALYVFRTSQFSEHIYLYLLRMLFISSVDCNVCERSSDILCPAFARLVDSVPQDSWDCIFDTTIELAFNLFTDLKLRNRLLDLFRFAVTESTTPRMFKLRIRLATAFYLGTTDFDYTLTPCNMLRQHILPTMTDNPFYSRRKCQTEAKKNPNHFKYQLNFLFSALSALPKCTVIDTDPPPAGTDEDTVKTLHDCVNTVRIALARSVENPKLIGLRRAVCALHTFIQNYYTFKRELF</sequence>
<feature type="compositionally biased region" description="Polar residues" evidence="1">
    <location>
        <begin position="11"/>
        <end position="20"/>
    </location>
</feature>
<gene>
    <name evidence="2" type="ORF">TRICI_004837</name>
</gene>
<keyword evidence="3" id="KW-1185">Reference proteome</keyword>
<reference evidence="2" key="1">
    <citation type="journal article" date="2019" name="G3 (Bethesda)">
        <title>Genome Assemblies of Two Rare Opportunistic Yeast Pathogens: Diutina rugosa (syn. Candida rugosa) and Trichomonascus ciferrii (syn. Candida ciferrii).</title>
        <authorList>
            <person name="Mixao V."/>
            <person name="Saus E."/>
            <person name="Hansen A.P."/>
            <person name="Lass-Florl C."/>
            <person name="Gabaldon T."/>
        </authorList>
    </citation>
    <scope>NUCLEOTIDE SEQUENCE</scope>
    <source>
        <strain evidence="2">CBS 4856</strain>
    </source>
</reference>
<protein>
    <submittedName>
        <fullName evidence="2">Uncharacterized protein</fullName>
    </submittedName>
</protein>
<accession>A0A642V0H1</accession>